<feature type="region of interest" description="Disordered" evidence="12">
    <location>
        <begin position="733"/>
        <end position="1012"/>
    </location>
</feature>
<feature type="compositionally biased region" description="Polar residues" evidence="12">
    <location>
        <begin position="60"/>
        <end position="83"/>
    </location>
</feature>
<comment type="subcellular location">
    <subcellularLocation>
        <location evidence="1 9 11">Nucleus</location>
    </subcellularLocation>
</comment>
<feature type="compositionally biased region" description="Polar residues" evidence="12">
    <location>
        <begin position="1"/>
        <end position="26"/>
    </location>
</feature>
<feature type="domain" description="Homeobox" evidence="14">
    <location>
        <begin position="1003"/>
        <end position="1063"/>
    </location>
</feature>
<keyword evidence="6 9" id="KW-0238">DNA-binding</keyword>
<dbReference type="SMART" id="SM00249">
    <property type="entry name" value="PHD"/>
    <property type="match status" value="1"/>
</dbReference>
<keyword evidence="7" id="KW-0804">Transcription</keyword>
<feature type="domain" description="PHD-type" evidence="13">
    <location>
        <begin position="647"/>
        <end position="704"/>
    </location>
</feature>
<feature type="compositionally biased region" description="Basic and acidic residues" evidence="12">
    <location>
        <begin position="899"/>
        <end position="916"/>
    </location>
</feature>
<feature type="compositionally biased region" description="Basic and acidic residues" evidence="12">
    <location>
        <begin position="1141"/>
        <end position="1158"/>
    </location>
</feature>
<dbReference type="GO" id="GO:0008270">
    <property type="term" value="F:zinc ion binding"/>
    <property type="evidence" value="ECO:0007669"/>
    <property type="project" value="UniProtKB-KW"/>
</dbReference>
<dbReference type="Pfam" id="PF00046">
    <property type="entry name" value="Homeodomain"/>
    <property type="match status" value="1"/>
</dbReference>
<feature type="compositionally biased region" description="Basic and acidic residues" evidence="12">
    <location>
        <begin position="811"/>
        <end position="820"/>
    </location>
</feature>
<feature type="compositionally biased region" description="Polar residues" evidence="12">
    <location>
        <begin position="887"/>
        <end position="898"/>
    </location>
</feature>
<name>A0A922JJK3_CARIL</name>
<feature type="region of interest" description="Disordered" evidence="12">
    <location>
        <begin position="95"/>
        <end position="150"/>
    </location>
</feature>
<evidence type="ECO:0008006" key="17">
    <source>
        <dbReference type="Google" id="ProtNLM"/>
    </source>
</evidence>
<feature type="compositionally biased region" description="Polar residues" evidence="12">
    <location>
        <begin position="228"/>
        <end position="246"/>
    </location>
</feature>
<dbReference type="AlphaFoldDB" id="A0A922JJK3"/>
<feature type="region of interest" description="Disordered" evidence="12">
    <location>
        <begin position="519"/>
        <end position="551"/>
    </location>
</feature>
<feature type="region of interest" description="Disordered" evidence="12">
    <location>
        <begin position="162"/>
        <end position="283"/>
    </location>
</feature>
<dbReference type="EMBL" id="CM031830">
    <property type="protein sequence ID" value="KAG6710150.1"/>
    <property type="molecule type" value="Genomic_DNA"/>
</dbReference>
<evidence type="ECO:0000259" key="13">
    <source>
        <dbReference type="PROSITE" id="PS50016"/>
    </source>
</evidence>
<gene>
    <name evidence="15" type="ORF">I3842_06G169300</name>
</gene>
<evidence type="ECO:0000256" key="7">
    <source>
        <dbReference type="ARBA" id="ARBA00023163"/>
    </source>
</evidence>
<dbReference type="InterPro" id="IPR019786">
    <property type="entry name" value="Zinc_finger_PHD-type_CS"/>
</dbReference>
<feature type="compositionally biased region" description="Polar residues" evidence="12">
    <location>
        <begin position="173"/>
        <end position="182"/>
    </location>
</feature>
<evidence type="ECO:0000256" key="2">
    <source>
        <dbReference type="ARBA" id="ARBA00022723"/>
    </source>
</evidence>
<dbReference type="CDD" id="cd00086">
    <property type="entry name" value="homeodomain"/>
    <property type="match status" value="1"/>
</dbReference>
<dbReference type="EMBL" id="CM031830">
    <property type="protein sequence ID" value="KAG6710148.1"/>
    <property type="molecule type" value="Genomic_DNA"/>
</dbReference>
<feature type="compositionally biased region" description="Polar residues" evidence="12">
    <location>
        <begin position="138"/>
        <end position="150"/>
    </location>
</feature>
<feature type="DNA-binding region" description="Homeobox" evidence="9">
    <location>
        <begin position="1005"/>
        <end position="1064"/>
    </location>
</feature>
<evidence type="ECO:0000256" key="6">
    <source>
        <dbReference type="ARBA" id="ARBA00023125"/>
    </source>
</evidence>
<dbReference type="Proteomes" id="UP000811246">
    <property type="component" value="Chromosome 6"/>
</dbReference>
<feature type="compositionally biased region" description="Polar residues" evidence="12">
    <location>
        <begin position="949"/>
        <end position="963"/>
    </location>
</feature>
<dbReference type="PROSITE" id="PS50071">
    <property type="entry name" value="HOMEOBOX_2"/>
    <property type="match status" value="1"/>
</dbReference>
<evidence type="ECO:0000256" key="3">
    <source>
        <dbReference type="ARBA" id="ARBA00022771"/>
    </source>
</evidence>
<reference evidence="15" key="1">
    <citation type="submission" date="2021-01" db="EMBL/GenBank/DDBJ databases">
        <authorList>
            <person name="Lovell J.T."/>
            <person name="Bentley N."/>
            <person name="Bhattarai G."/>
            <person name="Jenkins J.W."/>
            <person name="Sreedasyam A."/>
            <person name="Alarcon Y."/>
            <person name="Bock C."/>
            <person name="Boston L."/>
            <person name="Carlson J."/>
            <person name="Cervantes K."/>
            <person name="Clermont K."/>
            <person name="Krom N."/>
            <person name="Kubenka K."/>
            <person name="Mamidi S."/>
            <person name="Mattison C."/>
            <person name="Monteros M."/>
            <person name="Pisani C."/>
            <person name="Plott C."/>
            <person name="Rajasekar S."/>
            <person name="Rhein H.S."/>
            <person name="Rohla C."/>
            <person name="Song M."/>
            <person name="Hilaire R.S."/>
            <person name="Shu S."/>
            <person name="Wells L."/>
            <person name="Wang X."/>
            <person name="Webber J."/>
            <person name="Heerema R.J."/>
            <person name="Klein P."/>
            <person name="Conner P."/>
            <person name="Grauke L."/>
            <person name="Grimwood J."/>
            <person name="Schmutz J."/>
            <person name="Randall J.J."/>
        </authorList>
    </citation>
    <scope>NUCLEOTIDE SEQUENCE</scope>
    <source>
        <tissue evidence="15">Leaf</tissue>
    </source>
</reference>
<feature type="region of interest" description="Disordered" evidence="12">
    <location>
        <begin position="444"/>
        <end position="465"/>
    </location>
</feature>
<keyword evidence="2" id="KW-0479">Metal-binding</keyword>
<keyword evidence="9 11" id="KW-0371">Homeobox</keyword>
<dbReference type="PROSITE" id="PS01359">
    <property type="entry name" value="ZF_PHD_1"/>
    <property type="match status" value="1"/>
</dbReference>
<keyword evidence="4" id="KW-0862">Zinc</keyword>
<dbReference type="GO" id="GO:0003682">
    <property type="term" value="F:chromatin binding"/>
    <property type="evidence" value="ECO:0007669"/>
    <property type="project" value="TreeGrafter"/>
</dbReference>
<organism evidence="15 16">
    <name type="scientific">Carya illinoinensis</name>
    <name type="common">Pecan</name>
    <dbReference type="NCBI Taxonomy" id="32201"/>
    <lineage>
        <taxon>Eukaryota</taxon>
        <taxon>Viridiplantae</taxon>
        <taxon>Streptophyta</taxon>
        <taxon>Embryophyta</taxon>
        <taxon>Tracheophyta</taxon>
        <taxon>Spermatophyta</taxon>
        <taxon>Magnoliopsida</taxon>
        <taxon>eudicotyledons</taxon>
        <taxon>Gunneridae</taxon>
        <taxon>Pentapetalae</taxon>
        <taxon>rosids</taxon>
        <taxon>fabids</taxon>
        <taxon>Fagales</taxon>
        <taxon>Juglandaceae</taxon>
        <taxon>Carya</taxon>
    </lineage>
</organism>
<keyword evidence="3 10" id="KW-0863">Zinc-finger</keyword>
<dbReference type="PROSITE" id="PS50016">
    <property type="entry name" value="ZF_PHD_2"/>
    <property type="match status" value="1"/>
</dbReference>
<evidence type="ECO:0000256" key="1">
    <source>
        <dbReference type="ARBA" id="ARBA00004123"/>
    </source>
</evidence>
<feature type="region of interest" description="Disordered" evidence="12">
    <location>
        <begin position="1092"/>
        <end position="1177"/>
    </location>
</feature>
<feature type="compositionally biased region" description="Polar residues" evidence="12">
    <location>
        <begin position="976"/>
        <end position="989"/>
    </location>
</feature>
<sequence>MDASSAPVSSQTGKSTCPEQNESGQMDGNLFSGPSERRLQLGSEISQNEQAEISFPENVAKSSLTEQLGPSPEDVSNSFQAGKSSYFQKNMDSVCESKPGSLCSEPSDQENRVASELLQSEPVETSSALPTGADNKIFPSSSENATSGSLTVPLQLHSEVVAESSEIERSLCPHQTTLQNESDAGGLCGEPLKEKDMPESEPKEKDMPESEPKEKDMPESELVHTRTENTSPTVSSYVANEQLHSSESVHDTLENESNSGGLCGKPLKEMDKPESELVHTRTVQTSPAALSYVADEQLQSTESLGLPSDNVSKSSQIGKISPPQQTTHEEFGFTSDLLDMKCQIGSDLAQNEPVGTITEVPNLNKSSVTEHLELLPEDVSRSGQTEKSSYPQQTISEQTHEFGSGISEQCYHLDSELVQNVPAETSSILPSCIVKNGSAAEHIGLAPKGTNNNLGSEKLGPPTEDTTTNFSLEQLERPAKHAFKKSRWLGRRDNRTPKSLRKKYMLRSLAASDRVLRSRTHGMPKATGSSSNLENVSTMEEKQRKSKKRRGKRIVADEFSRIRTHLRYLLNRISYEQNLIDAYSSEGWKGGSLEKLKPEKELQRATSEILRRKLKIRDLFQHLGSLCSEGRLPESLFDSEGEICSEDIFCAKCGSKDLSADNDIILCDGACDRGFHQHCLEPPLLSEDIPPDEKGWLCPGCDCKVDCIDLLNETQGTDLSLADSWEKVFPEAAATAGHNPDHNFSLPSDDSDDNDYNPDGQDDEKVQGDESSSDESEYASATEELEAPPNDDRYLGLPSDDSEDDDYNPDAADHSEKVKQESSSSDFTSDSEDLAAALNDNRSSRDDDDIMSASLDGVKPFGSSGGERPKLGRKKQSLNDELLSILESDSGQAGFSTVSEKRHVERLDYKKLHDETYGNVPTDSSDDEDYNDAAASQKRKKTVREVAQLSPSGKNMRNINQNRKLADHTPKRRTRQNANIDGTSNSPTKSLDGYHRSGSGGKRIRSSTSRRLGEAVTQRLYKVFKENQYPERATKESLAEELGITFQQVSKWFENARWSFHHSSHMEAAGADSTSKAGTPSSQTNMATRDATCNGAQFEASPRSATTVRESSGDLRHSALETRESCRYKSTAPNSRKRKGRSDPRASDPNFKNEELQKASEVQAGGGMKTRRRKSFV</sequence>
<dbReference type="InterPro" id="IPR045876">
    <property type="entry name" value="PRHA-like_PHD-finger"/>
</dbReference>
<evidence type="ECO:0000256" key="4">
    <source>
        <dbReference type="ARBA" id="ARBA00022833"/>
    </source>
</evidence>
<evidence type="ECO:0000256" key="9">
    <source>
        <dbReference type="PROSITE-ProRule" id="PRU00108"/>
    </source>
</evidence>
<feature type="region of interest" description="Disordered" evidence="12">
    <location>
        <begin position="303"/>
        <end position="327"/>
    </location>
</feature>
<evidence type="ECO:0000313" key="15">
    <source>
        <dbReference type="EMBL" id="KAG6710150.1"/>
    </source>
</evidence>
<evidence type="ECO:0000256" key="12">
    <source>
        <dbReference type="SAM" id="MobiDB-lite"/>
    </source>
</evidence>
<dbReference type="CDD" id="cd15504">
    <property type="entry name" value="PHD_PRHA_like"/>
    <property type="match status" value="1"/>
</dbReference>
<evidence type="ECO:0000313" key="16">
    <source>
        <dbReference type="Proteomes" id="UP000811246"/>
    </source>
</evidence>
<feature type="compositionally biased region" description="Basic and acidic residues" evidence="12">
    <location>
        <begin position="191"/>
        <end position="227"/>
    </location>
</feature>
<keyword evidence="8 9" id="KW-0539">Nucleus</keyword>
<protein>
    <recommendedName>
        <fullName evidence="17">Homeobox protein HAT3.1</fullName>
    </recommendedName>
</protein>
<feature type="region of interest" description="Disordered" evidence="12">
    <location>
        <begin position="1"/>
        <end position="83"/>
    </location>
</feature>
<dbReference type="GO" id="GO:0005634">
    <property type="term" value="C:nucleus"/>
    <property type="evidence" value="ECO:0007669"/>
    <property type="project" value="UniProtKB-SubCell"/>
</dbReference>
<evidence type="ECO:0000259" key="14">
    <source>
        <dbReference type="PROSITE" id="PS50071"/>
    </source>
</evidence>
<dbReference type="InterPro" id="IPR001965">
    <property type="entry name" value="Znf_PHD"/>
</dbReference>
<dbReference type="InterPro" id="IPR019787">
    <property type="entry name" value="Znf_PHD-finger"/>
</dbReference>
<evidence type="ECO:0000256" key="11">
    <source>
        <dbReference type="RuleBase" id="RU000682"/>
    </source>
</evidence>
<proteinExistence type="predicted"/>
<evidence type="ECO:0000256" key="8">
    <source>
        <dbReference type="ARBA" id="ARBA00023242"/>
    </source>
</evidence>
<feature type="compositionally biased region" description="Basic and acidic residues" evidence="12">
    <location>
        <begin position="266"/>
        <end position="279"/>
    </location>
</feature>
<feature type="compositionally biased region" description="Basic and acidic residues" evidence="12">
    <location>
        <begin position="1111"/>
        <end position="1127"/>
    </location>
</feature>
<dbReference type="PANTHER" id="PTHR12628">
    <property type="entry name" value="POLYCOMB-LIKE TRANSCRIPTION FACTOR"/>
    <property type="match status" value="1"/>
</dbReference>
<dbReference type="Pfam" id="PF00628">
    <property type="entry name" value="PHD"/>
    <property type="match status" value="1"/>
</dbReference>
<dbReference type="GO" id="GO:0045814">
    <property type="term" value="P:negative regulation of gene expression, epigenetic"/>
    <property type="evidence" value="ECO:0007669"/>
    <property type="project" value="TreeGrafter"/>
</dbReference>
<keyword evidence="5" id="KW-0805">Transcription regulation</keyword>
<evidence type="ECO:0000256" key="5">
    <source>
        <dbReference type="ARBA" id="ARBA00023015"/>
    </source>
</evidence>
<evidence type="ECO:0000256" key="10">
    <source>
        <dbReference type="PROSITE-ProRule" id="PRU00146"/>
    </source>
</evidence>
<dbReference type="GO" id="GO:0003677">
    <property type="term" value="F:DNA binding"/>
    <property type="evidence" value="ECO:0007669"/>
    <property type="project" value="UniProtKB-UniRule"/>
</dbReference>
<accession>A0A922JJK3</accession>
<dbReference type="EMBL" id="CM031830">
    <property type="protein sequence ID" value="KAG6710149.1"/>
    <property type="molecule type" value="Genomic_DNA"/>
</dbReference>
<dbReference type="SMART" id="SM00389">
    <property type="entry name" value="HOX"/>
    <property type="match status" value="1"/>
</dbReference>
<feature type="compositionally biased region" description="Polar residues" evidence="12">
    <location>
        <begin position="303"/>
        <end position="326"/>
    </location>
</feature>
<feature type="compositionally biased region" description="Polar residues" evidence="12">
    <location>
        <begin position="527"/>
        <end position="538"/>
    </location>
</feature>
<feature type="compositionally biased region" description="Acidic residues" evidence="12">
    <location>
        <begin position="749"/>
        <end position="762"/>
    </location>
</feature>
<dbReference type="FunFam" id="3.30.40.10:FF:000650">
    <property type="entry name" value="Homeobox protein HAT3.1"/>
    <property type="match status" value="1"/>
</dbReference>
<dbReference type="InterPro" id="IPR001356">
    <property type="entry name" value="HD"/>
</dbReference>
<comment type="caution">
    <text evidence="15">The sequence shown here is derived from an EMBL/GenBank/DDBJ whole genome shotgun (WGS) entry which is preliminary data.</text>
</comment>
<dbReference type="PANTHER" id="PTHR12628:SF13">
    <property type="entry name" value="HOMEOBOX PROTEIN HAT3.1"/>
    <property type="match status" value="1"/>
</dbReference>